<accession>A0ABQ6J818</accession>
<evidence type="ECO:0000313" key="7">
    <source>
        <dbReference type="Proteomes" id="UP001157046"/>
    </source>
</evidence>
<dbReference type="HAMAP" id="MF_00373">
    <property type="entry name" value="Ribosomal_bL28"/>
    <property type="match status" value="1"/>
</dbReference>
<reference evidence="7" key="1">
    <citation type="journal article" date="2019" name="Int. J. Syst. Evol. Microbiol.">
        <title>The Global Catalogue of Microorganisms (GCM) 10K type strain sequencing project: providing services to taxonomists for standard genome sequencing and annotation.</title>
        <authorList>
            <consortium name="The Broad Institute Genomics Platform"/>
            <consortium name="The Broad Institute Genome Sequencing Center for Infectious Disease"/>
            <person name="Wu L."/>
            <person name="Ma J."/>
        </authorList>
    </citation>
    <scope>NUCLEOTIDE SEQUENCE [LARGE SCALE GENOMIC DNA]</scope>
    <source>
        <strain evidence="7">NBRC 102030</strain>
    </source>
</reference>
<proteinExistence type="inferred from homology"/>
<comment type="caution">
    <text evidence="6">The sequence shown here is derived from an EMBL/GenBank/DDBJ whole genome shotgun (WGS) entry which is preliminary data.</text>
</comment>
<dbReference type="SUPFAM" id="SSF143800">
    <property type="entry name" value="L28p-like"/>
    <property type="match status" value="1"/>
</dbReference>
<dbReference type="PANTHER" id="PTHR13528">
    <property type="entry name" value="39S RIBOSOMAL PROTEIN L28, MITOCHONDRIAL"/>
    <property type="match status" value="1"/>
</dbReference>
<name>A0ABQ6J818_9GAMM</name>
<keyword evidence="3 5" id="KW-0687">Ribonucleoprotein</keyword>
<dbReference type="InterPro" id="IPR037147">
    <property type="entry name" value="Ribosomal_bL28_sf"/>
</dbReference>
<dbReference type="InterPro" id="IPR034704">
    <property type="entry name" value="Ribosomal_bL28/bL31-like_sf"/>
</dbReference>
<evidence type="ECO:0000256" key="2">
    <source>
        <dbReference type="ARBA" id="ARBA00022980"/>
    </source>
</evidence>
<dbReference type="NCBIfam" id="TIGR00009">
    <property type="entry name" value="L28"/>
    <property type="match status" value="1"/>
</dbReference>
<protein>
    <recommendedName>
        <fullName evidence="4 5">Large ribosomal subunit protein bL28</fullName>
    </recommendedName>
</protein>
<organism evidence="6 7">
    <name type="scientific">Shewanella glacialipiscicola</name>
    <dbReference type="NCBI Taxonomy" id="614069"/>
    <lineage>
        <taxon>Bacteria</taxon>
        <taxon>Pseudomonadati</taxon>
        <taxon>Pseudomonadota</taxon>
        <taxon>Gammaproteobacteria</taxon>
        <taxon>Alteromonadales</taxon>
        <taxon>Shewanellaceae</taxon>
        <taxon>Shewanella</taxon>
    </lineage>
</organism>
<evidence type="ECO:0000256" key="3">
    <source>
        <dbReference type="ARBA" id="ARBA00023274"/>
    </source>
</evidence>
<evidence type="ECO:0000313" key="6">
    <source>
        <dbReference type="EMBL" id="GMA83613.1"/>
    </source>
</evidence>
<keyword evidence="7" id="KW-1185">Reference proteome</keyword>
<evidence type="ECO:0000256" key="4">
    <source>
        <dbReference type="ARBA" id="ARBA00035174"/>
    </source>
</evidence>
<evidence type="ECO:0000256" key="5">
    <source>
        <dbReference type="HAMAP-Rule" id="MF_00373"/>
    </source>
</evidence>
<dbReference type="InterPro" id="IPR001383">
    <property type="entry name" value="Ribosomal_bL28_bact-type"/>
</dbReference>
<dbReference type="Proteomes" id="UP001157046">
    <property type="component" value="Unassembled WGS sequence"/>
</dbReference>
<keyword evidence="2 5" id="KW-0689">Ribosomal protein</keyword>
<evidence type="ECO:0000256" key="1">
    <source>
        <dbReference type="ARBA" id="ARBA00008760"/>
    </source>
</evidence>
<dbReference type="Pfam" id="PF00830">
    <property type="entry name" value="Ribosomal_L28"/>
    <property type="match status" value="1"/>
</dbReference>
<dbReference type="EMBL" id="BSUY01000001">
    <property type="protein sequence ID" value="GMA83613.1"/>
    <property type="molecule type" value="Genomic_DNA"/>
</dbReference>
<dbReference type="InterPro" id="IPR026569">
    <property type="entry name" value="Ribosomal_bL28"/>
</dbReference>
<dbReference type="Gene3D" id="2.30.170.40">
    <property type="entry name" value="Ribosomal protein L28/L24"/>
    <property type="match status" value="1"/>
</dbReference>
<dbReference type="PANTHER" id="PTHR13528:SF2">
    <property type="entry name" value="LARGE RIBOSOMAL SUBUNIT PROTEIN BL28M"/>
    <property type="match status" value="1"/>
</dbReference>
<comment type="similarity">
    <text evidence="1 5">Belongs to the bacterial ribosomal protein bL28 family.</text>
</comment>
<gene>
    <name evidence="5" type="primary">rpmB</name>
    <name evidence="6" type="ORF">GCM10025855_31460</name>
</gene>
<sequence length="127" mass="14582">MQNEAGLINLALDLHSVIVYKMRPLCASGDGHTRHINARALKLFLEKIDMSRVCQVTGKKPMVGNNRSHAKNATRRRFLPNLQNHRFWLEDEKRFVQLRISTKGIRLIDKKGIEVVVAELRARGEKV</sequence>